<feature type="region of interest" description="Disordered" evidence="1">
    <location>
        <begin position="154"/>
        <end position="180"/>
    </location>
</feature>
<feature type="region of interest" description="Disordered" evidence="1">
    <location>
        <begin position="375"/>
        <end position="396"/>
    </location>
</feature>
<proteinExistence type="predicted"/>
<feature type="chain" id="PRO_5012805702" evidence="2">
    <location>
        <begin position="42"/>
        <end position="396"/>
    </location>
</feature>
<reference evidence="3 4" key="1">
    <citation type="submission" date="2017-06" db="EMBL/GenBank/DDBJ databases">
        <authorList>
            <person name="Kim H.J."/>
            <person name="Triplett B.A."/>
        </authorList>
    </citation>
    <scope>NUCLEOTIDE SEQUENCE [LARGE SCALE GENOMIC DNA]</scope>
    <source>
        <strain evidence="3 4">CGMCC 4.5593</strain>
    </source>
</reference>
<keyword evidence="4" id="KW-1185">Reference proteome</keyword>
<protein>
    <submittedName>
        <fullName evidence="3">Uncharacterized protein</fullName>
    </submittedName>
</protein>
<evidence type="ECO:0000313" key="3">
    <source>
        <dbReference type="EMBL" id="SNT65788.1"/>
    </source>
</evidence>
<evidence type="ECO:0000313" key="4">
    <source>
        <dbReference type="Proteomes" id="UP000198362"/>
    </source>
</evidence>
<evidence type="ECO:0000256" key="1">
    <source>
        <dbReference type="SAM" id="MobiDB-lite"/>
    </source>
</evidence>
<dbReference type="OrthoDB" id="3366808at2"/>
<keyword evidence="2" id="KW-0732">Signal</keyword>
<dbReference type="RefSeq" id="WP_144022956.1">
    <property type="nucleotide sequence ID" value="NZ_FZPH01000026.1"/>
</dbReference>
<name>A0A239PGQ8_9ACTN</name>
<feature type="compositionally biased region" description="Low complexity" evidence="1">
    <location>
        <begin position="339"/>
        <end position="351"/>
    </location>
</feature>
<dbReference type="InterPro" id="IPR006311">
    <property type="entry name" value="TAT_signal"/>
</dbReference>
<feature type="region of interest" description="Disordered" evidence="1">
    <location>
        <begin position="292"/>
        <end position="361"/>
    </location>
</feature>
<organism evidence="3 4">
    <name type="scientific">Asanoa hainanensis</name>
    <dbReference type="NCBI Taxonomy" id="560556"/>
    <lineage>
        <taxon>Bacteria</taxon>
        <taxon>Bacillati</taxon>
        <taxon>Actinomycetota</taxon>
        <taxon>Actinomycetes</taxon>
        <taxon>Micromonosporales</taxon>
        <taxon>Micromonosporaceae</taxon>
        <taxon>Asanoa</taxon>
    </lineage>
</organism>
<feature type="signal peptide" evidence="2">
    <location>
        <begin position="1"/>
        <end position="41"/>
    </location>
</feature>
<evidence type="ECO:0000256" key="2">
    <source>
        <dbReference type="SAM" id="SignalP"/>
    </source>
</evidence>
<sequence length="396" mass="38679">MIRSGVARVKRQASRRVLVRTLVVGGLAGAAWLLSASAAQAAAAEPSADRSTGSVLEPLGGVLEAAKPVLSTAEGLLGGALAPATAQGSTAPVTARGSSAPAMAHAPVEQPVSTGRTAARRVSSDSAVAVVAPSTTAKRSITIADAAPALGSDQAAVRTADRAGAPHGSPNRSADRPEPRVSGLAGIGLVAPLGVTRALTVPGALLTPVAQVALPALAPVTAFFRPLTSMLRFAVVPLFSTAGVVAKTVTGTLPGPRGRPSSVVTPNGPVGVHGGVSSGTTGTVAAGAASAAAVGAAHTEPSTDRQHAGRPERAVEAVSSRKKGDAPSLPHPVPAQGEGSASGTPASAAGSPMGGGAFATVPSSVADSMVAYQLLPKSADTVVPRRDAEEPTVSPD</sequence>
<feature type="region of interest" description="Disordered" evidence="1">
    <location>
        <begin position="90"/>
        <end position="112"/>
    </location>
</feature>
<dbReference type="EMBL" id="FZPH01000026">
    <property type="protein sequence ID" value="SNT65788.1"/>
    <property type="molecule type" value="Genomic_DNA"/>
</dbReference>
<dbReference type="Proteomes" id="UP000198362">
    <property type="component" value="Unassembled WGS sequence"/>
</dbReference>
<feature type="region of interest" description="Disordered" evidence="1">
    <location>
        <begin position="250"/>
        <end position="278"/>
    </location>
</feature>
<gene>
    <name evidence="3" type="ORF">SAMN05421812_12659</name>
</gene>
<dbReference type="AlphaFoldDB" id="A0A239PGQ8"/>
<accession>A0A239PGQ8</accession>
<dbReference type="PROSITE" id="PS51318">
    <property type="entry name" value="TAT"/>
    <property type="match status" value="1"/>
</dbReference>
<feature type="compositionally biased region" description="Basic and acidic residues" evidence="1">
    <location>
        <begin position="301"/>
        <end position="315"/>
    </location>
</feature>